<dbReference type="PANTHER" id="PTHR30041:SF8">
    <property type="entry name" value="PROTEIN YFFB"/>
    <property type="match status" value="1"/>
</dbReference>
<name>A0A370FJZ0_9BURK</name>
<dbReference type="InterPro" id="IPR006504">
    <property type="entry name" value="Tscrpt_reg_Spx/MgsR"/>
</dbReference>
<keyword evidence="4" id="KW-1185">Reference proteome</keyword>
<dbReference type="PROSITE" id="PS51353">
    <property type="entry name" value="ARSC"/>
    <property type="match status" value="1"/>
</dbReference>
<dbReference type="Proteomes" id="UP000255265">
    <property type="component" value="Unassembled WGS sequence"/>
</dbReference>
<dbReference type="CDD" id="cd03035">
    <property type="entry name" value="ArsC_Yffb"/>
    <property type="match status" value="1"/>
</dbReference>
<dbReference type="NCBIfam" id="TIGR01617">
    <property type="entry name" value="arsC_related"/>
    <property type="match status" value="1"/>
</dbReference>
<dbReference type="InterPro" id="IPR036249">
    <property type="entry name" value="Thioredoxin-like_sf"/>
</dbReference>
<dbReference type="AlphaFoldDB" id="A0A370FJZ0"/>
<dbReference type="InterPro" id="IPR006660">
    <property type="entry name" value="Arsenate_reductase-like"/>
</dbReference>
<dbReference type="NCBIfam" id="NF008107">
    <property type="entry name" value="PRK10853.1"/>
    <property type="match status" value="1"/>
</dbReference>
<dbReference type="Gene3D" id="3.40.30.10">
    <property type="entry name" value="Glutaredoxin"/>
    <property type="match status" value="1"/>
</dbReference>
<proteinExistence type="inferred from homology"/>
<gene>
    <name evidence="3" type="ORF">DFR41_102521</name>
</gene>
<organism evidence="3 4">
    <name type="scientific">Pseudacidovorax intermedius</name>
    <dbReference type="NCBI Taxonomy" id="433924"/>
    <lineage>
        <taxon>Bacteria</taxon>
        <taxon>Pseudomonadati</taxon>
        <taxon>Pseudomonadota</taxon>
        <taxon>Betaproteobacteria</taxon>
        <taxon>Burkholderiales</taxon>
        <taxon>Comamonadaceae</taxon>
        <taxon>Pseudacidovorax</taxon>
    </lineage>
</organism>
<accession>A0A370FJZ0</accession>
<dbReference type="Pfam" id="PF03960">
    <property type="entry name" value="ArsC"/>
    <property type="match status" value="1"/>
</dbReference>
<dbReference type="OrthoDB" id="9803749at2"/>
<protein>
    <submittedName>
        <fullName evidence="3">Spx/MgsR family transcriptional regulator</fullName>
    </submittedName>
</protein>
<dbReference type="SUPFAM" id="SSF52833">
    <property type="entry name" value="Thioredoxin-like"/>
    <property type="match status" value="1"/>
</dbReference>
<dbReference type="STRING" id="433924.NS331_22930"/>
<comment type="caution">
    <text evidence="3">The sequence shown here is derived from an EMBL/GenBank/DDBJ whole genome shotgun (WGS) entry which is preliminary data.</text>
</comment>
<reference evidence="3 4" key="1">
    <citation type="submission" date="2018-07" db="EMBL/GenBank/DDBJ databases">
        <title>Genomic Encyclopedia of Type Strains, Phase IV (KMG-IV): sequencing the most valuable type-strain genomes for metagenomic binning, comparative biology and taxonomic classification.</title>
        <authorList>
            <person name="Goeker M."/>
        </authorList>
    </citation>
    <scope>NUCLEOTIDE SEQUENCE [LARGE SCALE GENOMIC DNA]</scope>
    <source>
        <strain evidence="3 4">DSM 21352</strain>
    </source>
</reference>
<dbReference type="PANTHER" id="PTHR30041">
    <property type="entry name" value="ARSENATE REDUCTASE"/>
    <property type="match status" value="1"/>
</dbReference>
<dbReference type="RefSeq" id="WP_017761543.1">
    <property type="nucleotide sequence ID" value="NZ_QQAV01000002.1"/>
</dbReference>
<dbReference type="EMBL" id="QQAV01000002">
    <property type="protein sequence ID" value="RDI27481.1"/>
    <property type="molecule type" value="Genomic_DNA"/>
</dbReference>
<evidence type="ECO:0000313" key="4">
    <source>
        <dbReference type="Proteomes" id="UP000255265"/>
    </source>
</evidence>
<evidence type="ECO:0000313" key="3">
    <source>
        <dbReference type="EMBL" id="RDI27481.1"/>
    </source>
</evidence>
<evidence type="ECO:0000256" key="1">
    <source>
        <dbReference type="ARBA" id="ARBA00007198"/>
    </source>
</evidence>
<comment type="similarity">
    <text evidence="1 2">Belongs to the ArsC family.</text>
</comment>
<sequence length="117" mass="12902">MIDVYGIPNCDTVKRARTWLDSQGQAYTFHDFKKQGVPEAALARWLTAVGWEPLVNRRGTTWRQLDEAARLAVVDADSAAAALRANPSLVKRPVVEWPGGAVTVGFDADTWKARIGH</sequence>
<evidence type="ECO:0000256" key="2">
    <source>
        <dbReference type="PROSITE-ProRule" id="PRU01282"/>
    </source>
</evidence>